<feature type="region of interest" description="Disordered" evidence="1">
    <location>
        <begin position="1"/>
        <end position="21"/>
    </location>
</feature>
<dbReference type="OrthoDB" id="1099253at2"/>
<keyword evidence="3" id="KW-1185">Reference proteome</keyword>
<evidence type="ECO:0000313" key="2">
    <source>
        <dbReference type="EMBL" id="SHF40356.1"/>
    </source>
</evidence>
<reference evidence="2 3" key="1">
    <citation type="submission" date="2016-11" db="EMBL/GenBank/DDBJ databases">
        <authorList>
            <person name="Jaros S."/>
            <person name="Januszkiewicz K."/>
            <person name="Wedrychowicz H."/>
        </authorList>
    </citation>
    <scope>NUCLEOTIDE SEQUENCE [LARGE SCALE GENOMIC DNA]</scope>
    <source>
        <strain evidence="2 3">DSM 26883</strain>
    </source>
</reference>
<sequence length="62" mass="6794">MNEIAKKKHGGSRIGAGRKKTTAKRYGFNAPEDVCTILEKVDDKTSFICEAILKLGKDKGLL</sequence>
<dbReference type="AlphaFoldDB" id="A0A1M5BD71"/>
<accession>A0A1M5BD71</accession>
<evidence type="ECO:0000256" key="1">
    <source>
        <dbReference type="SAM" id="MobiDB-lite"/>
    </source>
</evidence>
<name>A0A1M5BD71_9BACE</name>
<dbReference type="RefSeq" id="WP_025076315.1">
    <property type="nucleotide sequence ID" value="NZ_FQVD01000018.1"/>
</dbReference>
<proteinExistence type="predicted"/>
<dbReference type="Proteomes" id="UP000184436">
    <property type="component" value="Unassembled WGS sequence"/>
</dbReference>
<gene>
    <name evidence="2" type="ORF">SAMN05444349_11871</name>
</gene>
<organism evidence="2 3">
    <name type="scientific">Bacteroides faecichinchillae</name>
    <dbReference type="NCBI Taxonomy" id="871325"/>
    <lineage>
        <taxon>Bacteria</taxon>
        <taxon>Pseudomonadati</taxon>
        <taxon>Bacteroidota</taxon>
        <taxon>Bacteroidia</taxon>
        <taxon>Bacteroidales</taxon>
        <taxon>Bacteroidaceae</taxon>
        <taxon>Bacteroides</taxon>
    </lineage>
</organism>
<evidence type="ECO:0000313" key="3">
    <source>
        <dbReference type="Proteomes" id="UP000184436"/>
    </source>
</evidence>
<dbReference type="EMBL" id="FQVD01000018">
    <property type="protein sequence ID" value="SHF40356.1"/>
    <property type="molecule type" value="Genomic_DNA"/>
</dbReference>
<protein>
    <submittedName>
        <fullName evidence="2">Uncharacterized protein</fullName>
    </submittedName>
</protein>